<dbReference type="InterPro" id="IPR019775">
    <property type="entry name" value="WD40_repeat_CS"/>
</dbReference>
<dbReference type="PROSITE" id="PS50294">
    <property type="entry name" value="WD_REPEATS_REGION"/>
    <property type="match status" value="1"/>
</dbReference>
<sequence>MYNSPSPGTNILLAAQYNLVIAAFDLQTGQVVKEFEISNSQANKMINSPDHRFYVASYSYVFAYDFESKSHKPIQNTVAHEGNVSDIVLSNFVMLTCGDDKKVKLWDIRTNTCQLTVNTKSQNNAIVYYPDTYNQLIVGDENGYITSYDLRTNNRLKEVKVDNLPVRAMSQSVDNIHFIAAMQSGNTKCFQVNSSQQSQPQAQLSILQPASTAQNSDSSNNAGFDPFSELYSIHAHNDVQLNCCYSPNGQLFATCSSNNTARIWDAHSGDMKQNLVPSEMREWIWDICFTPDSLNLCMGGTDGICKQYDVENGRITMSLPKLDKIVSAITVMKI</sequence>
<dbReference type="InterPro" id="IPR015943">
    <property type="entry name" value="WD40/YVTN_repeat-like_dom_sf"/>
</dbReference>
<comment type="similarity">
    <text evidence="1">Belongs to the WD repeat LST8 family.</text>
</comment>
<dbReference type="InterPro" id="IPR037588">
    <property type="entry name" value="MLST8"/>
</dbReference>
<keyword evidence="7" id="KW-1185">Reference proteome</keyword>
<organism evidence="6 7">
    <name type="scientific">Tritrichomonas musculus</name>
    <dbReference type="NCBI Taxonomy" id="1915356"/>
    <lineage>
        <taxon>Eukaryota</taxon>
        <taxon>Metamonada</taxon>
        <taxon>Parabasalia</taxon>
        <taxon>Tritrichomonadida</taxon>
        <taxon>Tritrichomonadidae</taxon>
        <taxon>Tritrichomonas</taxon>
    </lineage>
</organism>
<dbReference type="EMBL" id="JAPFFF010000016">
    <property type="protein sequence ID" value="KAK8864817.1"/>
    <property type="molecule type" value="Genomic_DNA"/>
</dbReference>
<feature type="repeat" description="WD" evidence="5">
    <location>
        <begin position="77"/>
        <end position="116"/>
    </location>
</feature>
<gene>
    <name evidence="6" type="ORF">M9Y10_010343</name>
</gene>
<dbReference type="Proteomes" id="UP001470230">
    <property type="component" value="Unassembled WGS sequence"/>
</dbReference>
<dbReference type="PANTHER" id="PTHR19842:SF0">
    <property type="entry name" value="TARGET OF RAPAMYCIN COMPLEX SUBUNIT LST8"/>
    <property type="match status" value="1"/>
</dbReference>
<evidence type="ECO:0000256" key="4">
    <source>
        <dbReference type="ARBA" id="ARBA00022737"/>
    </source>
</evidence>
<evidence type="ECO:0000256" key="2">
    <source>
        <dbReference type="ARBA" id="ARBA00018867"/>
    </source>
</evidence>
<comment type="caution">
    <text evidence="6">The sequence shown here is derived from an EMBL/GenBank/DDBJ whole genome shotgun (WGS) entry which is preliminary data.</text>
</comment>
<evidence type="ECO:0000313" key="7">
    <source>
        <dbReference type="Proteomes" id="UP001470230"/>
    </source>
</evidence>
<accession>A0ABR2IKJ6</accession>
<dbReference type="PROSITE" id="PS00678">
    <property type="entry name" value="WD_REPEATS_1"/>
    <property type="match status" value="1"/>
</dbReference>
<dbReference type="Pfam" id="PF00400">
    <property type="entry name" value="WD40"/>
    <property type="match status" value="3"/>
</dbReference>
<evidence type="ECO:0000313" key="6">
    <source>
        <dbReference type="EMBL" id="KAK8864817.1"/>
    </source>
</evidence>
<name>A0ABR2IKJ6_9EUKA</name>
<keyword evidence="3 5" id="KW-0853">WD repeat</keyword>
<evidence type="ECO:0000256" key="1">
    <source>
        <dbReference type="ARBA" id="ARBA00009890"/>
    </source>
</evidence>
<evidence type="ECO:0000256" key="5">
    <source>
        <dbReference type="PROSITE-ProRule" id="PRU00221"/>
    </source>
</evidence>
<dbReference type="SMART" id="SM00320">
    <property type="entry name" value="WD40"/>
    <property type="match status" value="6"/>
</dbReference>
<proteinExistence type="inferred from homology"/>
<feature type="repeat" description="WD" evidence="5">
    <location>
        <begin position="233"/>
        <end position="274"/>
    </location>
</feature>
<dbReference type="InterPro" id="IPR011047">
    <property type="entry name" value="Quinoprotein_ADH-like_sf"/>
</dbReference>
<dbReference type="SUPFAM" id="SSF50998">
    <property type="entry name" value="Quinoprotein alcohol dehydrogenase-like"/>
    <property type="match status" value="1"/>
</dbReference>
<evidence type="ECO:0000256" key="3">
    <source>
        <dbReference type="ARBA" id="ARBA00022574"/>
    </source>
</evidence>
<dbReference type="Gene3D" id="2.130.10.10">
    <property type="entry name" value="YVTN repeat-like/Quinoprotein amine dehydrogenase"/>
    <property type="match status" value="1"/>
</dbReference>
<dbReference type="InterPro" id="IPR001680">
    <property type="entry name" value="WD40_rpt"/>
</dbReference>
<keyword evidence="4" id="KW-0677">Repeat</keyword>
<dbReference type="PANTHER" id="PTHR19842">
    <property type="entry name" value="G BETA-LIKE PROTEIN GBL"/>
    <property type="match status" value="1"/>
</dbReference>
<protein>
    <recommendedName>
        <fullName evidence="2">Target of rapamycin complex subunit LST8</fullName>
    </recommendedName>
</protein>
<reference evidence="6 7" key="1">
    <citation type="submission" date="2024-04" db="EMBL/GenBank/DDBJ databases">
        <title>Tritrichomonas musculus Genome.</title>
        <authorList>
            <person name="Alves-Ferreira E."/>
            <person name="Grigg M."/>
            <person name="Lorenzi H."/>
            <person name="Galac M."/>
        </authorList>
    </citation>
    <scope>NUCLEOTIDE SEQUENCE [LARGE SCALE GENOMIC DNA]</scope>
    <source>
        <strain evidence="6 7">EAF2021</strain>
    </source>
</reference>
<dbReference type="PROSITE" id="PS50082">
    <property type="entry name" value="WD_REPEATS_2"/>
    <property type="match status" value="2"/>
</dbReference>